<comment type="caution">
    <text evidence="2">The sequence shown here is derived from an EMBL/GenBank/DDBJ whole genome shotgun (WGS) entry which is preliminary data.</text>
</comment>
<dbReference type="Gene3D" id="2.40.50.140">
    <property type="entry name" value="Nucleic acid-binding proteins"/>
    <property type="match status" value="1"/>
</dbReference>
<dbReference type="InterPro" id="IPR012340">
    <property type="entry name" value="NA-bd_OB-fold"/>
</dbReference>
<dbReference type="CDD" id="cd04480">
    <property type="entry name" value="RPA1_DBD_A_like"/>
    <property type="match status" value="1"/>
</dbReference>
<proteinExistence type="predicted"/>
<feature type="domain" description="Replication protein A 70 kDa DNA-binding subunit B/D first OB fold" evidence="1">
    <location>
        <begin position="33"/>
        <end position="101"/>
    </location>
</feature>
<organism evidence="2 3">
    <name type="scientific">Artemisia annua</name>
    <name type="common">Sweet wormwood</name>
    <dbReference type="NCBI Taxonomy" id="35608"/>
    <lineage>
        <taxon>Eukaryota</taxon>
        <taxon>Viridiplantae</taxon>
        <taxon>Streptophyta</taxon>
        <taxon>Embryophyta</taxon>
        <taxon>Tracheophyta</taxon>
        <taxon>Spermatophyta</taxon>
        <taxon>Magnoliopsida</taxon>
        <taxon>eudicotyledons</taxon>
        <taxon>Gunneridae</taxon>
        <taxon>Pentapetalae</taxon>
        <taxon>asterids</taxon>
        <taxon>campanulids</taxon>
        <taxon>Asterales</taxon>
        <taxon>Asteraceae</taxon>
        <taxon>Asteroideae</taxon>
        <taxon>Anthemideae</taxon>
        <taxon>Artemisiinae</taxon>
        <taxon>Artemisia</taxon>
    </lineage>
</organism>
<dbReference type="InterPro" id="IPR003871">
    <property type="entry name" value="RFA1B/D_OB_1st"/>
</dbReference>
<protein>
    <recommendedName>
        <fullName evidence="1">Replication protein A 70 kDa DNA-binding subunit B/D first OB fold domain-containing protein</fullName>
    </recommendedName>
</protein>
<dbReference type="PANTHER" id="PTHR47165">
    <property type="entry name" value="OS03G0429900 PROTEIN"/>
    <property type="match status" value="1"/>
</dbReference>
<sequence length="158" mass="17924">MASKGKLVNQGEKTMIQATMESKEEPNMFHSPVSLDFVVQDEKGNRIQCSVTKKNMHKFKGMLEEGQCYQISNFGIGENGGHDPLLNHNYKIIFYKNTVLTRIKSFDWNIMGFKFVCISKIKSREIPQSDCVDVIGSVVSIGDSGILWYRKSATDYNN</sequence>
<keyword evidence="3" id="KW-1185">Reference proteome</keyword>
<dbReference type="PANTHER" id="PTHR47165:SF4">
    <property type="entry name" value="OS03G0429900 PROTEIN"/>
    <property type="match status" value="1"/>
</dbReference>
<evidence type="ECO:0000259" key="1">
    <source>
        <dbReference type="Pfam" id="PF02721"/>
    </source>
</evidence>
<dbReference type="AlphaFoldDB" id="A0A2U1MZV5"/>
<reference evidence="2 3" key="1">
    <citation type="journal article" date="2018" name="Mol. Plant">
        <title>The genome of Artemisia annua provides insight into the evolution of Asteraceae family and artemisinin biosynthesis.</title>
        <authorList>
            <person name="Shen Q."/>
            <person name="Zhang L."/>
            <person name="Liao Z."/>
            <person name="Wang S."/>
            <person name="Yan T."/>
            <person name="Shi P."/>
            <person name="Liu M."/>
            <person name="Fu X."/>
            <person name="Pan Q."/>
            <person name="Wang Y."/>
            <person name="Lv Z."/>
            <person name="Lu X."/>
            <person name="Zhang F."/>
            <person name="Jiang W."/>
            <person name="Ma Y."/>
            <person name="Chen M."/>
            <person name="Hao X."/>
            <person name="Li L."/>
            <person name="Tang Y."/>
            <person name="Lv G."/>
            <person name="Zhou Y."/>
            <person name="Sun X."/>
            <person name="Brodelius P.E."/>
            <person name="Rose J.K.C."/>
            <person name="Tang K."/>
        </authorList>
    </citation>
    <scope>NUCLEOTIDE SEQUENCE [LARGE SCALE GENOMIC DNA]</scope>
    <source>
        <strain evidence="3">cv. Huhao1</strain>
        <tissue evidence="2">Leaf</tissue>
    </source>
</reference>
<gene>
    <name evidence="2" type="ORF">CTI12_AA324490</name>
</gene>
<accession>A0A2U1MZV5</accession>
<dbReference type="Pfam" id="PF02721">
    <property type="entry name" value="DUF223"/>
    <property type="match status" value="1"/>
</dbReference>
<evidence type="ECO:0000313" key="2">
    <source>
        <dbReference type="EMBL" id="PWA66792.1"/>
    </source>
</evidence>
<evidence type="ECO:0000313" key="3">
    <source>
        <dbReference type="Proteomes" id="UP000245207"/>
    </source>
</evidence>
<dbReference type="OrthoDB" id="1064121at2759"/>
<dbReference type="SUPFAM" id="SSF50249">
    <property type="entry name" value="Nucleic acid-binding proteins"/>
    <property type="match status" value="1"/>
</dbReference>
<dbReference type="EMBL" id="PKPP01003961">
    <property type="protein sequence ID" value="PWA66792.1"/>
    <property type="molecule type" value="Genomic_DNA"/>
</dbReference>
<name>A0A2U1MZV5_ARTAN</name>
<dbReference type="Proteomes" id="UP000245207">
    <property type="component" value="Unassembled WGS sequence"/>
</dbReference>